<dbReference type="Gene3D" id="3.40.225.10">
    <property type="entry name" value="Class II aldolase/adducin N-terminal domain"/>
    <property type="match status" value="1"/>
</dbReference>
<organism evidence="2 3">
    <name type="scientific">Haloarcula marismortui ATCC 33799</name>
    <dbReference type="NCBI Taxonomy" id="662475"/>
    <lineage>
        <taxon>Archaea</taxon>
        <taxon>Methanobacteriati</taxon>
        <taxon>Methanobacteriota</taxon>
        <taxon>Stenosarchaea group</taxon>
        <taxon>Halobacteria</taxon>
        <taxon>Halobacteriales</taxon>
        <taxon>Haloarculaceae</taxon>
        <taxon>Haloarcula</taxon>
    </lineage>
</organism>
<evidence type="ECO:0000259" key="1">
    <source>
        <dbReference type="PROSITE" id="PS50943"/>
    </source>
</evidence>
<keyword evidence="2" id="KW-0238">DNA-binding</keyword>
<dbReference type="PATRIC" id="fig|662475.6.peg.1668"/>
<sequence>MPVEQSKLLSALRPTFSAMTLQLPSEIVVERFLPTARAMLATRLDEEGWTQQEIADQLGVTQAAVSKYGSGSVTIEERFRADARMQQTIERIADGLASGEMDEYAVLDELLALVREFEDRGPICAVHEEEMPALQGMGCDLCVRGTDTAVQAERTVLSSVRRATRLLADSDFVADAIPNVGMNVGMALPDAEDALDVAAVPGRIHDLRGRVNVPSNPEFGASEHVAGTILAAIAVDSSRRAALNLTTDEAFLDAAQEQGVEPLEFDAGYEDRDERLEAAFRERGEVPRVIYHSGAFGIEPITYVFGESAVEAADLAIELLDAADT</sequence>
<proteinExistence type="predicted"/>
<dbReference type="GO" id="GO:0003677">
    <property type="term" value="F:DNA binding"/>
    <property type="evidence" value="ECO:0007669"/>
    <property type="project" value="UniProtKB-KW"/>
</dbReference>
<dbReference type="InterPro" id="IPR019293">
    <property type="entry name" value="ThiN"/>
</dbReference>
<dbReference type="Pfam" id="PF10120">
    <property type="entry name" value="ThiN"/>
    <property type="match status" value="1"/>
</dbReference>
<dbReference type="PANTHER" id="PTHR40730:SF5">
    <property type="entry name" value="HTH CRO_C1-TYPE DOMAIN-CONTAINING PROTEIN"/>
    <property type="match status" value="1"/>
</dbReference>
<dbReference type="PROSITE" id="PS50943">
    <property type="entry name" value="HTH_CROC1"/>
    <property type="match status" value="1"/>
</dbReference>
<dbReference type="CDD" id="cd00093">
    <property type="entry name" value="HTH_XRE"/>
    <property type="match status" value="1"/>
</dbReference>
<dbReference type="PANTHER" id="PTHR40730">
    <property type="entry name" value="TRANSCRIPTIONAL REGULATOR PROTEIN-LIKE PROTEIN"/>
    <property type="match status" value="1"/>
</dbReference>
<gene>
    <name evidence="2" type="ORF">C435_08545</name>
</gene>
<accession>M0KGY4</accession>
<dbReference type="SUPFAM" id="SSF53639">
    <property type="entry name" value="AraD/HMP-PK domain-like"/>
    <property type="match status" value="1"/>
</dbReference>
<evidence type="ECO:0000313" key="2">
    <source>
        <dbReference type="EMBL" id="EMA20607.1"/>
    </source>
</evidence>
<evidence type="ECO:0000313" key="3">
    <source>
        <dbReference type="Proteomes" id="UP000011687"/>
    </source>
</evidence>
<comment type="caution">
    <text evidence="2">The sequence shown here is derived from an EMBL/GenBank/DDBJ whole genome shotgun (WGS) entry which is preliminary data.</text>
</comment>
<dbReference type="InterPro" id="IPR036409">
    <property type="entry name" value="Aldolase_II/adducin_N_sf"/>
</dbReference>
<dbReference type="InterPro" id="IPR001387">
    <property type="entry name" value="Cro/C1-type_HTH"/>
</dbReference>
<dbReference type="EMBL" id="AOLS01000038">
    <property type="protein sequence ID" value="EMA20607.1"/>
    <property type="molecule type" value="Genomic_DNA"/>
</dbReference>
<dbReference type="Proteomes" id="UP000011687">
    <property type="component" value="Unassembled WGS sequence"/>
</dbReference>
<dbReference type="SUPFAM" id="SSF47413">
    <property type="entry name" value="lambda repressor-like DNA-binding domains"/>
    <property type="match status" value="1"/>
</dbReference>
<reference evidence="2 3" key="1">
    <citation type="journal article" date="2014" name="PLoS Genet.">
        <title>Phylogenetically driven sequencing of extremely halophilic archaea reveals strategies for static and dynamic osmo-response.</title>
        <authorList>
            <person name="Becker E.A."/>
            <person name="Seitzer P.M."/>
            <person name="Tritt A."/>
            <person name="Larsen D."/>
            <person name="Krusor M."/>
            <person name="Yao A.I."/>
            <person name="Wu D."/>
            <person name="Madern D."/>
            <person name="Eisen J.A."/>
            <person name="Darling A.E."/>
            <person name="Facciotti M.T."/>
        </authorList>
    </citation>
    <scope>NUCLEOTIDE SEQUENCE [LARGE SCALE GENOMIC DNA]</scope>
    <source>
        <strain evidence="2 3">ATCC 33799</strain>
    </source>
</reference>
<dbReference type="Pfam" id="PF01381">
    <property type="entry name" value="HTH_3"/>
    <property type="match status" value="1"/>
</dbReference>
<keyword evidence="3" id="KW-1185">Reference proteome</keyword>
<dbReference type="Gene3D" id="1.10.260.40">
    <property type="entry name" value="lambda repressor-like DNA-binding domains"/>
    <property type="match status" value="1"/>
</dbReference>
<protein>
    <submittedName>
        <fullName evidence="2">HTH DNA-binding protein</fullName>
    </submittedName>
</protein>
<dbReference type="AlphaFoldDB" id="M0KGY4"/>
<name>M0KGY4_9EURY</name>
<dbReference type="InterPro" id="IPR010982">
    <property type="entry name" value="Lambda_DNA-bd_dom_sf"/>
</dbReference>
<feature type="domain" description="HTH cro/C1-type" evidence="1">
    <location>
        <begin position="40"/>
        <end position="68"/>
    </location>
</feature>